<accession>A0ABM1EGT7</accession>
<dbReference type="CDD" id="cd01335">
    <property type="entry name" value="Radical_SAM"/>
    <property type="match status" value="1"/>
</dbReference>
<evidence type="ECO:0000256" key="2">
    <source>
        <dbReference type="ARBA" id="ARBA00022723"/>
    </source>
</evidence>
<dbReference type="InterPro" id="IPR026351">
    <property type="entry name" value="rSAM_ArsS-like"/>
</dbReference>
<protein>
    <submittedName>
        <fullName evidence="7">Uncharacterized protein LOC106812134</fullName>
    </submittedName>
</protein>
<dbReference type="GeneID" id="106812134"/>
<feature type="non-terminal residue" evidence="7">
    <location>
        <position position="1"/>
    </location>
</feature>
<dbReference type="InterPro" id="IPR058240">
    <property type="entry name" value="rSAM_sf"/>
</dbReference>
<dbReference type="InterPro" id="IPR013785">
    <property type="entry name" value="Aldolase_TIM"/>
</dbReference>
<keyword evidence="4" id="KW-0411">Iron-sulfur</keyword>
<evidence type="ECO:0000256" key="3">
    <source>
        <dbReference type="ARBA" id="ARBA00023004"/>
    </source>
</evidence>
<organism evidence="6 7">
    <name type="scientific">Priapulus caudatus</name>
    <name type="common">Priapulid worm</name>
    <dbReference type="NCBI Taxonomy" id="37621"/>
    <lineage>
        <taxon>Eukaryota</taxon>
        <taxon>Metazoa</taxon>
        <taxon>Ecdysozoa</taxon>
        <taxon>Scalidophora</taxon>
        <taxon>Priapulida</taxon>
        <taxon>Priapulimorpha</taxon>
        <taxon>Priapulimorphida</taxon>
        <taxon>Priapulidae</taxon>
        <taxon>Priapulus</taxon>
    </lineage>
</organism>
<keyword evidence="1" id="KW-0949">S-adenosyl-L-methionine</keyword>
<dbReference type="NCBIfam" id="TIGR04167">
    <property type="entry name" value="rSAM_SeCys"/>
    <property type="match status" value="1"/>
</dbReference>
<dbReference type="SUPFAM" id="SSF102114">
    <property type="entry name" value="Radical SAM enzymes"/>
    <property type="match status" value="1"/>
</dbReference>
<evidence type="ECO:0000256" key="4">
    <source>
        <dbReference type="ARBA" id="ARBA00023014"/>
    </source>
</evidence>
<sequence length="343" mass="38422">GVTLLWLCTKSVSSVCRFPSVTTGEKWLRKSKVEILQLNIGIYCNQACNHCHVESSPKRKEMMNRETTDRCLVVLKNSPDFNTLDITGGAPELCSEFRHLVSEARKWSPDLKIIDRCNLTALLEPGQEDLVDFLAEHRAHIVASLPCYTAQNVNMQRGSGVFDKSIRALNLLNAAGYGREGTGLEMDLVYNPLGAYLPPPQAELEQKYKEELWETFGIEFNKLFTITNMPIKRFADHLFRRGEMEEYMQLLTNNYNLNTMDSLMCVDTLSVAWNGKIYDCDFNQQLDMPLFLLKGATESIKKNGATIWDIDTATSLKGCAVAVDNHCFGCTSGMGSSCQGSLA</sequence>
<gene>
    <name evidence="7" type="primary">LOC106812134</name>
</gene>
<evidence type="ECO:0000259" key="5">
    <source>
        <dbReference type="Pfam" id="PF12345"/>
    </source>
</evidence>
<dbReference type="InterPro" id="IPR024521">
    <property type="entry name" value="ArsS-like_C"/>
</dbReference>
<feature type="domain" description="Arsenosugar biosynthesis radical SAM protein ArsS-like C-terminal" evidence="5">
    <location>
        <begin position="197"/>
        <end position="341"/>
    </location>
</feature>
<keyword evidence="3" id="KW-0408">Iron</keyword>
<dbReference type="PANTHER" id="PTHR43728:SF1">
    <property type="entry name" value="FE-S OXIDOREDUCTASE"/>
    <property type="match status" value="1"/>
</dbReference>
<dbReference type="Pfam" id="PF12345">
    <property type="entry name" value="DUF3641"/>
    <property type="match status" value="1"/>
</dbReference>
<keyword evidence="2" id="KW-0479">Metal-binding</keyword>
<dbReference type="RefSeq" id="XP_014671408.1">
    <property type="nucleotide sequence ID" value="XM_014815922.1"/>
</dbReference>
<dbReference type="InterPro" id="IPR007197">
    <property type="entry name" value="rSAM"/>
</dbReference>
<proteinExistence type="predicted"/>
<dbReference type="Gene3D" id="3.20.20.70">
    <property type="entry name" value="Aldolase class I"/>
    <property type="match status" value="1"/>
</dbReference>
<dbReference type="PANTHER" id="PTHR43728">
    <property type="entry name" value="SLR0304 PROTEIN"/>
    <property type="match status" value="1"/>
</dbReference>
<name>A0ABM1EGT7_PRICU</name>
<reference evidence="7" key="1">
    <citation type="submission" date="2025-08" db="UniProtKB">
        <authorList>
            <consortium name="RefSeq"/>
        </authorList>
    </citation>
    <scope>IDENTIFICATION</scope>
</reference>
<keyword evidence="6" id="KW-1185">Reference proteome</keyword>
<dbReference type="SFLD" id="SFLDS00029">
    <property type="entry name" value="Radical_SAM"/>
    <property type="match status" value="1"/>
</dbReference>
<evidence type="ECO:0000313" key="7">
    <source>
        <dbReference type="RefSeq" id="XP_014671408.1"/>
    </source>
</evidence>
<evidence type="ECO:0000256" key="1">
    <source>
        <dbReference type="ARBA" id="ARBA00022691"/>
    </source>
</evidence>
<dbReference type="Proteomes" id="UP000695022">
    <property type="component" value="Unplaced"/>
</dbReference>
<evidence type="ECO:0000313" key="6">
    <source>
        <dbReference type="Proteomes" id="UP000695022"/>
    </source>
</evidence>